<evidence type="ECO:0000256" key="1">
    <source>
        <dbReference type="ARBA" id="ARBA00004651"/>
    </source>
</evidence>
<evidence type="ECO:0000256" key="4">
    <source>
        <dbReference type="ARBA" id="ARBA00022475"/>
    </source>
</evidence>
<evidence type="ECO:0000256" key="2">
    <source>
        <dbReference type="ARBA" id="ARBA00007822"/>
    </source>
</evidence>
<dbReference type="HOGENOM" id="CLU_133067_0_3_11"/>
<sequence length="106" mass="11297">MSWLFLTLAIILEVAATLSLRMAVASRRVWYVAVAVGYILAFTFLSAALSTGMPLGVAYGMWTALGVVLTALLGRVLFKEPFTPVMWLGVGLIMGGVLLVELGAGY</sequence>
<dbReference type="InterPro" id="IPR045324">
    <property type="entry name" value="Small_multidrug_res"/>
</dbReference>
<dbReference type="PANTHER" id="PTHR30561">
    <property type="entry name" value="SMR FAMILY PROTON-DEPENDENT DRUG EFFLUX TRANSPORTER SUGE"/>
    <property type="match status" value="1"/>
</dbReference>
<evidence type="ECO:0000256" key="7">
    <source>
        <dbReference type="ARBA" id="ARBA00023136"/>
    </source>
</evidence>
<dbReference type="GO" id="GO:0022857">
    <property type="term" value="F:transmembrane transporter activity"/>
    <property type="evidence" value="ECO:0007669"/>
    <property type="project" value="InterPro"/>
</dbReference>
<evidence type="ECO:0000256" key="3">
    <source>
        <dbReference type="ARBA" id="ARBA00022448"/>
    </source>
</evidence>
<dbReference type="KEGG" id="chn:A605_01155"/>
<keyword evidence="6 10" id="KW-1133">Transmembrane helix</keyword>
<keyword evidence="3" id="KW-0813">Transport</keyword>
<dbReference type="InterPro" id="IPR037185">
    <property type="entry name" value="EmrE-like"/>
</dbReference>
<dbReference type="Pfam" id="PF00893">
    <property type="entry name" value="Multi_Drug_Res"/>
    <property type="match status" value="1"/>
</dbReference>
<dbReference type="eggNOG" id="COG2076">
    <property type="taxonomic scope" value="Bacteria"/>
</dbReference>
<keyword evidence="8" id="KW-0046">Antibiotic resistance</keyword>
<accession>M1NUQ3</accession>
<dbReference type="PANTHER" id="PTHR30561:SF1">
    <property type="entry name" value="MULTIDRUG TRANSPORTER EMRE"/>
    <property type="match status" value="1"/>
</dbReference>
<feature type="transmembrane region" description="Helical" evidence="10">
    <location>
        <begin position="29"/>
        <end position="49"/>
    </location>
</feature>
<dbReference type="Gene3D" id="1.10.3730.20">
    <property type="match status" value="1"/>
</dbReference>
<gene>
    <name evidence="11" type="ORF">A605_01155</name>
</gene>
<evidence type="ECO:0000256" key="8">
    <source>
        <dbReference type="ARBA" id="ARBA00023251"/>
    </source>
</evidence>
<feature type="transmembrane region" description="Helical" evidence="10">
    <location>
        <begin position="84"/>
        <end position="104"/>
    </location>
</feature>
<keyword evidence="7 10" id="KW-0472">Membrane</keyword>
<dbReference type="GO" id="GO:0046677">
    <property type="term" value="P:response to antibiotic"/>
    <property type="evidence" value="ECO:0007669"/>
    <property type="project" value="UniProtKB-KW"/>
</dbReference>
<keyword evidence="5 9" id="KW-0812">Transmembrane</keyword>
<evidence type="ECO:0000256" key="5">
    <source>
        <dbReference type="ARBA" id="ARBA00022692"/>
    </source>
</evidence>
<name>M1NUQ3_9CORY</name>
<organism evidence="11 12">
    <name type="scientific">Corynebacterium halotolerans YIM 70093 = DSM 44683</name>
    <dbReference type="NCBI Taxonomy" id="1121362"/>
    <lineage>
        <taxon>Bacteria</taxon>
        <taxon>Bacillati</taxon>
        <taxon>Actinomycetota</taxon>
        <taxon>Actinomycetes</taxon>
        <taxon>Mycobacteriales</taxon>
        <taxon>Corynebacteriaceae</taxon>
        <taxon>Corynebacterium</taxon>
    </lineage>
</organism>
<evidence type="ECO:0000313" key="12">
    <source>
        <dbReference type="Proteomes" id="UP000011723"/>
    </source>
</evidence>
<dbReference type="GO" id="GO:0005886">
    <property type="term" value="C:plasma membrane"/>
    <property type="evidence" value="ECO:0007669"/>
    <property type="project" value="UniProtKB-SubCell"/>
</dbReference>
<keyword evidence="12" id="KW-1185">Reference proteome</keyword>
<dbReference type="Proteomes" id="UP000011723">
    <property type="component" value="Chromosome"/>
</dbReference>
<dbReference type="PATRIC" id="fig|1121362.3.peg.223"/>
<dbReference type="RefSeq" id="WP_015399669.1">
    <property type="nucleotide sequence ID" value="NC_020302.1"/>
</dbReference>
<comment type="subcellular location">
    <subcellularLocation>
        <location evidence="1 9">Cell membrane</location>
        <topology evidence="1 9">Multi-pass membrane protein</topology>
    </subcellularLocation>
</comment>
<dbReference type="EMBL" id="CP003697">
    <property type="protein sequence ID" value="AGF71245.1"/>
    <property type="molecule type" value="Genomic_DNA"/>
</dbReference>
<evidence type="ECO:0000256" key="10">
    <source>
        <dbReference type="SAM" id="Phobius"/>
    </source>
</evidence>
<evidence type="ECO:0000256" key="9">
    <source>
        <dbReference type="RuleBase" id="RU003942"/>
    </source>
</evidence>
<reference evidence="11 12" key="1">
    <citation type="journal article" date="2012" name="Stand. Genomic Sci.">
        <title>Genome sequence of the halotolerant bacterium Corynebacterium halotolerans type strain YIM 70093(T) (= DSM 44683(T)).</title>
        <authorList>
            <person name="Ruckert C."/>
            <person name="Albersmeier A."/>
            <person name="Al-Dilaimi A."/>
            <person name="Niehaus K."/>
            <person name="Szczepanowski R."/>
            <person name="Kalinowski J."/>
        </authorList>
    </citation>
    <scope>NUCLEOTIDE SEQUENCE [LARGE SCALE GENOMIC DNA]</scope>
    <source>
        <strain evidence="11">YIM 70093</strain>
    </source>
</reference>
<keyword evidence="4" id="KW-1003">Cell membrane</keyword>
<protein>
    <submittedName>
        <fullName evidence="11">Putative multidrug resistance membrane protein</fullName>
    </submittedName>
</protein>
<dbReference type="STRING" id="1121362.A605_01155"/>
<feature type="transmembrane region" description="Helical" evidence="10">
    <location>
        <begin position="56"/>
        <end position="78"/>
    </location>
</feature>
<dbReference type="AlphaFoldDB" id="M1NUQ3"/>
<evidence type="ECO:0000313" key="11">
    <source>
        <dbReference type="EMBL" id="AGF71245.1"/>
    </source>
</evidence>
<dbReference type="InterPro" id="IPR000390">
    <property type="entry name" value="Small_drug/metabolite_transptr"/>
</dbReference>
<comment type="similarity">
    <text evidence="2">Belongs to the drug/metabolite transporter (DMT) superfamily. Small multidrug resistance (SMR) (TC 2.A.7.1) family. Mmr subfamily.</text>
</comment>
<dbReference type="SUPFAM" id="SSF103481">
    <property type="entry name" value="Multidrug resistance efflux transporter EmrE"/>
    <property type="match status" value="1"/>
</dbReference>
<proteinExistence type="inferred from homology"/>
<evidence type="ECO:0000256" key="6">
    <source>
        <dbReference type="ARBA" id="ARBA00022989"/>
    </source>
</evidence>
<dbReference type="OrthoDB" id="3175079at2"/>